<keyword evidence="1" id="KW-0812">Transmembrane</keyword>
<dbReference type="Proteomes" id="UP001153678">
    <property type="component" value="Unassembled WGS sequence"/>
</dbReference>
<gene>
    <name evidence="2" type="ORF">FWILDA_LOCUS5616</name>
</gene>
<sequence>MKVDIENTFENPEIPSVKKATTGVNCVVTYLNHYQKSLRNNEFHTIDAGFLKVQVNKTLEIGKRFWDVTEKSTEINLQMAGYAGRVSHHINYIIDNNISGEKFSKAMKKLLENAKRIHGETLEIKIAYNEISQDLQKIHSECELRNEELGHEKKKLEYRALDKARKENKSERRAIFASVATGVSAVVFPPAAAFFGGMAAIGTYNAKKYGKRAVEAREKGDELQNSMDSIDCFQSVIKDIRNIVDLLEAFWKDQVNNVQELVNSAKDCQDDVEMEPIEADRIVGQWKNVEDQFREYNSEISKELKKDEDVVTGVVTGKARIYRTNHRRVVRDSIGGVVGSNASTGVTFTDFALSEKNEKLDGTVLE</sequence>
<keyword evidence="3" id="KW-1185">Reference proteome</keyword>
<dbReference type="Gene3D" id="1.20.1170.10">
    <property type="match status" value="1"/>
</dbReference>
<reference evidence="2" key="1">
    <citation type="submission" date="2022-08" db="EMBL/GenBank/DDBJ databases">
        <authorList>
            <person name="Kallberg Y."/>
            <person name="Tangrot J."/>
            <person name="Rosling A."/>
        </authorList>
    </citation>
    <scope>NUCLEOTIDE SEQUENCE</scope>
    <source>
        <strain evidence="2">Wild A</strain>
    </source>
</reference>
<protein>
    <submittedName>
        <fullName evidence="2">10217_t:CDS:1</fullName>
    </submittedName>
</protein>
<keyword evidence="1" id="KW-1133">Transmembrane helix</keyword>
<comment type="caution">
    <text evidence="2">The sequence shown here is derived from an EMBL/GenBank/DDBJ whole genome shotgun (WGS) entry which is preliminary data.</text>
</comment>
<organism evidence="2 3">
    <name type="scientific">Funneliformis geosporum</name>
    <dbReference type="NCBI Taxonomy" id="1117311"/>
    <lineage>
        <taxon>Eukaryota</taxon>
        <taxon>Fungi</taxon>
        <taxon>Fungi incertae sedis</taxon>
        <taxon>Mucoromycota</taxon>
        <taxon>Glomeromycotina</taxon>
        <taxon>Glomeromycetes</taxon>
        <taxon>Glomerales</taxon>
        <taxon>Glomeraceae</taxon>
        <taxon>Funneliformis</taxon>
    </lineage>
</organism>
<dbReference type="SUPFAM" id="SSF58100">
    <property type="entry name" value="Bacterial hemolysins"/>
    <property type="match status" value="1"/>
</dbReference>
<dbReference type="AlphaFoldDB" id="A0A9W4WU79"/>
<proteinExistence type="predicted"/>
<evidence type="ECO:0000256" key="1">
    <source>
        <dbReference type="SAM" id="Phobius"/>
    </source>
</evidence>
<evidence type="ECO:0000313" key="3">
    <source>
        <dbReference type="Proteomes" id="UP001153678"/>
    </source>
</evidence>
<dbReference type="OrthoDB" id="2342016at2759"/>
<accession>A0A9W4WU79</accession>
<evidence type="ECO:0000313" key="2">
    <source>
        <dbReference type="EMBL" id="CAI2172513.1"/>
    </source>
</evidence>
<keyword evidence="1" id="KW-0472">Membrane</keyword>
<feature type="transmembrane region" description="Helical" evidence="1">
    <location>
        <begin position="175"/>
        <end position="201"/>
    </location>
</feature>
<dbReference type="EMBL" id="CAMKVN010000949">
    <property type="protein sequence ID" value="CAI2172513.1"/>
    <property type="molecule type" value="Genomic_DNA"/>
</dbReference>
<name>A0A9W4WU79_9GLOM</name>